<evidence type="ECO:0000313" key="3">
    <source>
        <dbReference type="Proteomes" id="UP000030669"/>
    </source>
</evidence>
<dbReference type="KEGG" id="gtr:GLOTRDRAFT_93422"/>
<feature type="region of interest" description="Disordered" evidence="1">
    <location>
        <begin position="128"/>
        <end position="193"/>
    </location>
</feature>
<dbReference type="HOGENOM" id="CLU_1120270_0_0_1"/>
<evidence type="ECO:0000256" key="1">
    <source>
        <dbReference type="SAM" id="MobiDB-lite"/>
    </source>
</evidence>
<dbReference type="EMBL" id="KB469301">
    <property type="protein sequence ID" value="EPQ55895.1"/>
    <property type="molecule type" value="Genomic_DNA"/>
</dbReference>
<keyword evidence="3" id="KW-1185">Reference proteome</keyword>
<protein>
    <submittedName>
        <fullName evidence="2">Uncharacterized protein</fullName>
    </submittedName>
</protein>
<dbReference type="AlphaFoldDB" id="S7RN54"/>
<dbReference type="GeneID" id="19309492"/>
<reference evidence="2 3" key="1">
    <citation type="journal article" date="2012" name="Science">
        <title>The Paleozoic origin of enzymatic lignin decomposition reconstructed from 31 fungal genomes.</title>
        <authorList>
            <person name="Floudas D."/>
            <person name="Binder M."/>
            <person name="Riley R."/>
            <person name="Barry K."/>
            <person name="Blanchette R.A."/>
            <person name="Henrissat B."/>
            <person name="Martinez A.T."/>
            <person name="Otillar R."/>
            <person name="Spatafora J.W."/>
            <person name="Yadav J.S."/>
            <person name="Aerts A."/>
            <person name="Benoit I."/>
            <person name="Boyd A."/>
            <person name="Carlson A."/>
            <person name="Copeland A."/>
            <person name="Coutinho P.M."/>
            <person name="de Vries R.P."/>
            <person name="Ferreira P."/>
            <person name="Findley K."/>
            <person name="Foster B."/>
            <person name="Gaskell J."/>
            <person name="Glotzer D."/>
            <person name="Gorecki P."/>
            <person name="Heitman J."/>
            <person name="Hesse C."/>
            <person name="Hori C."/>
            <person name="Igarashi K."/>
            <person name="Jurgens J.A."/>
            <person name="Kallen N."/>
            <person name="Kersten P."/>
            <person name="Kohler A."/>
            <person name="Kuees U."/>
            <person name="Kumar T.K.A."/>
            <person name="Kuo A."/>
            <person name="LaButti K."/>
            <person name="Larrondo L.F."/>
            <person name="Lindquist E."/>
            <person name="Ling A."/>
            <person name="Lombard V."/>
            <person name="Lucas S."/>
            <person name="Lundell T."/>
            <person name="Martin R."/>
            <person name="McLaughlin D.J."/>
            <person name="Morgenstern I."/>
            <person name="Morin E."/>
            <person name="Murat C."/>
            <person name="Nagy L.G."/>
            <person name="Nolan M."/>
            <person name="Ohm R.A."/>
            <person name="Patyshakuliyeva A."/>
            <person name="Rokas A."/>
            <person name="Ruiz-Duenas F.J."/>
            <person name="Sabat G."/>
            <person name="Salamov A."/>
            <person name="Samejima M."/>
            <person name="Schmutz J."/>
            <person name="Slot J.C."/>
            <person name="St John F."/>
            <person name="Stenlid J."/>
            <person name="Sun H."/>
            <person name="Sun S."/>
            <person name="Syed K."/>
            <person name="Tsang A."/>
            <person name="Wiebenga A."/>
            <person name="Young D."/>
            <person name="Pisabarro A."/>
            <person name="Eastwood D.C."/>
            <person name="Martin F."/>
            <person name="Cullen D."/>
            <person name="Grigoriev I.V."/>
            <person name="Hibbett D.S."/>
        </authorList>
    </citation>
    <scope>NUCLEOTIDE SEQUENCE [LARGE SCALE GENOMIC DNA]</scope>
    <source>
        <strain evidence="2 3">ATCC 11539</strain>
    </source>
</reference>
<organism evidence="2 3">
    <name type="scientific">Gloeophyllum trabeum (strain ATCC 11539 / FP-39264 / Madison 617)</name>
    <name type="common">Brown rot fungus</name>
    <dbReference type="NCBI Taxonomy" id="670483"/>
    <lineage>
        <taxon>Eukaryota</taxon>
        <taxon>Fungi</taxon>
        <taxon>Dikarya</taxon>
        <taxon>Basidiomycota</taxon>
        <taxon>Agaricomycotina</taxon>
        <taxon>Agaricomycetes</taxon>
        <taxon>Gloeophyllales</taxon>
        <taxon>Gloeophyllaceae</taxon>
        <taxon>Gloeophyllum</taxon>
    </lineage>
</organism>
<gene>
    <name evidence="2" type="ORF">GLOTRDRAFT_93422</name>
</gene>
<sequence length="248" mass="28076">MSQTQSVAVVDLKTRAVQLATELSSREHFWHAAKELLTFKSLSSSDFVRHSRKISRTRLTESHIPLSKHVVCTPGHEPYRAIYIDLLEALQTKQYLIDDVRLRGWFSSLSLETRVKQLLVPLTSTSTASGSIKVTGGSAEDHMPSEQSNRSNSHYHPYDRPGNQAFRAHSGIPKRDTSMPPPDELPLVSKKPKINDRKPFHDPWLIFDEDQTDHDSPEILESLGTPSLVPQRGRIRGKFGIFCTKKTR</sequence>
<dbReference type="OrthoDB" id="2793736at2759"/>
<proteinExistence type="predicted"/>
<dbReference type="RefSeq" id="XP_007865917.1">
    <property type="nucleotide sequence ID" value="XM_007867726.1"/>
</dbReference>
<accession>S7RN54</accession>
<dbReference type="Proteomes" id="UP000030669">
    <property type="component" value="Unassembled WGS sequence"/>
</dbReference>
<name>S7RN54_GLOTA</name>
<dbReference type="OMA" id="QDHCTKI"/>
<feature type="compositionally biased region" description="Polar residues" evidence="1">
    <location>
        <begin position="145"/>
        <end position="154"/>
    </location>
</feature>
<evidence type="ECO:0000313" key="2">
    <source>
        <dbReference type="EMBL" id="EPQ55895.1"/>
    </source>
</evidence>